<organism evidence="1 2">
    <name type="scientific">Daphnia magna</name>
    <dbReference type="NCBI Taxonomy" id="35525"/>
    <lineage>
        <taxon>Eukaryota</taxon>
        <taxon>Metazoa</taxon>
        <taxon>Ecdysozoa</taxon>
        <taxon>Arthropoda</taxon>
        <taxon>Crustacea</taxon>
        <taxon>Branchiopoda</taxon>
        <taxon>Diplostraca</taxon>
        <taxon>Cladocera</taxon>
        <taxon>Anomopoda</taxon>
        <taxon>Daphniidae</taxon>
        <taxon>Daphnia</taxon>
    </lineage>
</organism>
<protein>
    <submittedName>
        <fullName evidence="1">Uncharacterized protein</fullName>
    </submittedName>
</protein>
<accession>A0ABQ9ZKT1</accession>
<sequence length="127" mass="14736">MKRLHEAFQLVKINISQAREQQKAQYDKRVKEKKINEGDKVLLDMRTPLAGISPFRILKVSNNSTGEIQQDVGKQTQLVHVNRIKPLFESMIWKDEPGVNFLDVRIEKQAEKFVQETADELKLSLHP</sequence>
<evidence type="ECO:0000313" key="2">
    <source>
        <dbReference type="Proteomes" id="UP001234178"/>
    </source>
</evidence>
<reference evidence="1 2" key="1">
    <citation type="journal article" date="2023" name="Nucleic Acids Res.">
        <title>The hologenome of Daphnia magna reveals possible DNA methylation and microbiome-mediated evolution of the host genome.</title>
        <authorList>
            <person name="Chaturvedi A."/>
            <person name="Li X."/>
            <person name="Dhandapani V."/>
            <person name="Marshall H."/>
            <person name="Kissane S."/>
            <person name="Cuenca-Cambronero M."/>
            <person name="Asole G."/>
            <person name="Calvet F."/>
            <person name="Ruiz-Romero M."/>
            <person name="Marangio P."/>
            <person name="Guigo R."/>
            <person name="Rago D."/>
            <person name="Mirbahai L."/>
            <person name="Eastwood N."/>
            <person name="Colbourne J.K."/>
            <person name="Zhou J."/>
            <person name="Mallon E."/>
            <person name="Orsini L."/>
        </authorList>
    </citation>
    <scope>NUCLEOTIDE SEQUENCE [LARGE SCALE GENOMIC DNA]</scope>
    <source>
        <strain evidence="1">LRV0_1</strain>
    </source>
</reference>
<proteinExistence type="predicted"/>
<name>A0ABQ9ZKT1_9CRUS</name>
<evidence type="ECO:0000313" key="1">
    <source>
        <dbReference type="EMBL" id="KAK4013550.1"/>
    </source>
</evidence>
<dbReference type="EMBL" id="JAOYFB010000004">
    <property type="protein sequence ID" value="KAK4013550.1"/>
    <property type="molecule type" value="Genomic_DNA"/>
</dbReference>
<dbReference type="Proteomes" id="UP001234178">
    <property type="component" value="Unassembled WGS sequence"/>
</dbReference>
<keyword evidence="2" id="KW-1185">Reference proteome</keyword>
<gene>
    <name evidence="1" type="ORF">OUZ56_026104</name>
</gene>
<comment type="caution">
    <text evidence="1">The sequence shown here is derived from an EMBL/GenBank/DDBJ whole genome shotgun (WGS) entry which is preliminary data.</text>
</comment>